<evidence type="ECO:0000313" key="4">
    <source>
        <dbReference type="Proteomes" id="UP001597048"/>
    </source>
</evidence>
<dbReference type="PANTHER" id="PTHR46007:SF8">
    <property type="entry name" value="C2H2-TYPE DOMAIN-CONTAINING PROTEIN"/>
    <property type="match status" value="1"/>
</dbReference>
<dbReference type="InterPro" id="IPR051647">
    <property type="entry name" value="Mediator_comp_sub12"/>
</dbReference>
<dbReference type="Proteomes" id="UP001597048">
    <property type="component" value="Unassembled WGS sequence"/>
</dbReference>
<accession>A0ABW3KGW9</accession>
<keyword evidence="3" id="KW-0067">ATP-binding</keyword>
<dbReference type="EMBL" id="JBHTJS010000014">
    <property type="protein sequence ID" value="MFD1007463.1"/>
    <property type="molecule type" value="Genomic_DNA"/>
</dbReference>
<comment type="caution">
    <text evidence="3">The sequence shown here is derived from an EMBL/GenBank/DDBJ whole genome shotgun (WGS) entry which is preliminary data.</text>
</comment>
<feature type="coiled-coil region" evidence="1">
    <location>
        <begin position="326"/>
        <end position="360"/>
    </location>
</feature>
<name>A0ABW3KGW9_9GAMM</name>
<reference evidence="4" key="1">
    <citation type="journal article" date="2019" name="Int. J. Syst. Evol. Microbiol.">
        <title>The Global Catalogue of Microorganisms (GCM) 10K type strain sequencing project: providing services to taxonomists for standard genome sequencing and annotation.</title>
        <authorList>
            <consortium name="The Broad Institute Genomics Platform"/>
            <consortium name="The Broad Institute Genome Sequencing Center for Infectious Disease"/>
            <person name="Wu L."/>
            <person name="Ma J."/>
        </authorList>
    </citation>
    <scope>NUCLEOTIDE SEQUENCE [LARGE SCALE GENOMIC DNA]</scope>
    <source>
        <strain evidence="4">CCUG 60525</strain>
    </source>
</reference>
<feature type="coiled-coil region" evidence="1">
    <location>
        <begin position="650"/>
        <end position="740"/>
    </location>
</feature>
<proteinExistence type="predicted"/>
<sequence length="1145" mass="131511">MTDTQMTHASTDTDVDVDVDVDANIGALNGFRLQQFEVLNWGTFDQKIWQLNLAGNNSLLTGNIGSGKSTLVDGLTTLLVPPRKVAFNKAAGADDKERSLESYFHGYYTSQQDDYGKAKAVGLRGADHYSVLLAQFHSSALTQDVTLAQVFWLKPGERKVCRLFVVAPTTLDLASQFANFGSKITDLRKSLRKQAGIEIFDSFAPYQQCFSKLLGLGSDGRALELFNQTISMKSVGSVTDFVRLNMLTAPEIEKQIVELESNYDALKRVHDAVVAARQKVALLEPVSQLGNDALGAAQEKDHFNQSRDLSEVFMASLAVPLYQKRLQQKRQDQDKANLNLQQLTEQLNQHFLQIEQLNEDIYSQGGGRLQQLTTDIQRLGKERDQRQGNAHRYQQLVRALGLNEQLTTDTFVSNLAQAKEHVEHISQQQEQQEQQRDTLKHDLSQQQSQQGAINDELIALKKRQSNIPLRQLKIREQLSAALNVPETELPFVGELLQIKPHEQAWQGAIERVLHNFALSLLVPEHLYVSVSNFIEQTKLGSRLVYHKVKPLTDYLPIKPELGQLPDKVEIKPDSPLYAWLDKELAQRFNYHCCANLDDFRRSNKSLTAQGQIKSGPSRHEKDDRYAINDQSRYVLGWSNKQKIQLLTAQHQQLQQAITSLHVQLTQHQQQREQLDEVRRQALNLAEFDLDFEQLNWPQLTAQIEQLKQEYQQLEQSSDQLQALQHTLQAAKASRSQLQEQRDQRLTEQGKLHNEIEHFSQELATSEVQLQALPQATKELYFSSLSALFRQHCAHDNLRIEMLATQGSLLRGKLNDKIQHLEEKRGRKESQMIKAMGQFGHAFPNDVTELDQSLAALAEYQALLSQLQQEDLPRHEKRFKEMLNQDTIRAMALFRSQLDRQEEDIAARIRLINQSLHALDYQDGTYIEVDGVASPDIEIREFKQRLKQCVEYATDDNLYSEQKFEQVKSLIEQMRNEPKWTKKVVDVRYWQLFNVIERYREDNSEKECYSDSGGKSGGQKEKLAYSILAAAILLQYRLVGQEGQQQRRRFNLVVIDEAFARGSKDSTRFGLELFKKLGLQLLLVTPLQKLDIIEHYVQHVHFVDQQQNRSIVLNMTIAEYRQRLDHHHQQQPPQLQPYNQMIREIN</sequence>
<protein>
    <submittedName>
        <fullName evidence="3">ATP-binding protein</fullName>
    </submittedName>
</protein>
<dbReference type="Gene3D" id="3.40.1140.10">
    <property type="match status" value="1"/>
</dbReference>
<feature type="coiled-coil region" evidence="1">
    <location>
        <begin position="810"/>
        <end position="869"/>
    </location>
</feature>
<organism evidence="3 4">
    <name type="scientific">Oceanisphaera ostreae</name>
    <dbReference type="NCBI Taxonomy" id="914151"/>
    <lineage>
        <taxon>Bacteria</taxon>
        <taxon>Pseudomonadati</taxon>
        <taxon>Pseudomonadota</taxon>
        <taxon>Gammaproteobacteria</taxon>
        <taxon>Aeromonadales</taxon>
        <taxon>Aeromonadaceae</taxon>
        <taxon>Oceanisphaera</taxon>
    </lineage>
</organism>
<dbReference type="SUPFAM" id="SSF52540">
    <property type="entry name" value="P-loop containing nucleoside triphosphate hydrolases"/>
    <property type="match status" value="1"/>
</dbReference>
<evidence type="ECO:0000313" key="3">
    <source>
        <dbReference type="EMBL" id="MFD1007463.1"/>
    </source>
</evidence>
<evidence type="ECO:0000256" key="1">
    <source>
        <dbReference type="SAM" id="Coils"/>
    </source>
</evidence>
<gene>
    <name evidence="3" type="ORF">ACFQ1C_04730</name>
</gene>
<dbReference type="RefSeq" id="WP_379557385.1">
    <property type="nucleotide sequence ID" value="NZ_JBHTJS010000014.1"/>
</dbReference>
<dbReference type="InterPro" id="IPR027417">
    <property type="entry name" value="P-loop_NTPase"/>
</dbReference>
<keyword evidence="3" id="KW-0547">Nucleotide-binding</keyword>
<dbReference type="Pfam" id="PF13558">
    <property type="entry name" value="SbcC_Walker_B"/>
    <property type="match status" value="1"/>
</dbReference>
<feature type="compositionally biased region" description="Basic and acidic residues" evidence="2">
    <location>
        <begin position="433"/>
        <end position="443"/>
    </location>
</feature>
<dbReference type="PANTHER" id="PTHR46007">
    <property type="entry name" value="MEDIATOR OF RNA POLYMERASE II TRANSCRIPTION SUBUNIT 12"/>
    <property type="match status" value="1"/>
</dbReference>
<keyword evidence="1" id="KW-0175">Coiled coil</keyword>
<evidence type="ECO:0000256" key="2">
    <source>
        <dbReference type="SAM" id="MobiDB-lite"/>
    </source>
</evidence>
<feature type="region of interest" description="Disordered" evidence="2">
    <location>
        <begin position="422"/>
        <end position="446"/>
    </location>
</feature>
<dbReference type="GO" id="GO:0005524">
    <property type="term" value="F:ATP binding"/>
    <property type="evidence" value="ECO:0007669"/>
    <property type="project" value="UniProtKB-KW"/>
</dbReference>
<keyword evidence="4" id="KW-1185">Reference proteome</keyword>
<dbReference type="Pfam" id="PF13555">
    <property type="entry name" value="AAA_29"/>
    <property type="match status" value="1"/>
</dbReference>